<dbReference type="PROSITE" id="PS00061">
    <property type="entry name" value="ADH_SHORT"/>
    <property type="match status" value="1"/>
</dbReference>
<comment type="similarity">
    <text evidence="1 4">Belongs to the short-chain dehydrogenases/reductases (SDR) family.</text>
</comment>
<evidence type="ECO:0000256" key="2">
    <source>
        <dbReference type="ARBA" id="ARBA00022857"/>
    </source>
</evidence>
<proteinExistence type="inferred from homology"/>
<evidence type="ECO:0000256" key="3">
    <source>
        <dbReference type="ARBA" id="ARBA00023002"/>
    </source>
</evidence>
<dbReference type="Gene3D" id="3.40.50.720">
    <property type="entry name" value="NAD(P)-binding Rossmann-like Domain"/>
    <property type="match status" value="1"/>
</dbReference>
<dbReference type="InterPro" id="IPR002347">
    <property type="entry name" value="SDR_fam"/>
</dbReference>
<gene>
    <name evidence="5" type="ORF">L207DRAFT_541187</name>
</gene>
<evidence type="ECO:0000313" key="6">
    <source>
        <dbReference type="Proteomes" id="UP000235786"/>
    </source>
</evidence>
<organism evidence="5 6">
    <name type="scientific">Hyaloscypha variabilis (strain UAMH 11265 / GT02V1 / F)</name>
    <name type="common">Meliniomyces variabilis</name>
    <dbReference type="NCBI Taxonomy" id="1149755"/>
    <lineage>
        <taxon>Eukaryota</taxon>
        <taxon>Fungi</taxon>
        <taxon>Dikarya</taxon>
        <taxon>Ascomycota</taxon>
        <taxon>Pezizomycotina</taxon>
        <taxon>Leotiomycetes</taxon>
        <taxon>Helotiales</taxon>
        <taxon>Hyaloscyphaceae</taxon>
        <taxon>Hyaloscypha</taxon>
        <taxon>Hyaloscypha variabilis</taxon>
    </lineage>
</organism>
<keyword evidence="2" id="KW-0521">NADP</keyword>
<dbReference type="InterPro" id="IPR051687">
    <property type="entry name" value="Peroxisomal_Beta-Oxidation"/>
</dbReference>
<dbReference type="EMBL" id="KZ613939">
    <property type="protein sequence ID" value="PMD46868.1"/>
    <property type="molecule type" value="Genomic_DNA"/>
</dbReference>
<sequence>MSTPAKLTSLKSKVAIVTGAGGGLGREYALLLASYGATIVVNDYGGSIGGDRGTIDRAQLVVDEITAAGGKASADAHDVSIPEEVEAMVQETVMKYGTIHILINNAGIAGKASSHDNLNVDSYLRHLQISTFGTILCISKVYSIMEKQGYGRIINTSSDSIYGMGIGGDTGYCSSKGGVFAMTRDLGRFSPRHGIKINSIAPSAVSRMSDLSPLIKKISHEHFATNLVAYFVVALASEECPVSGEQFSVGGGRAARTTLATVPGYCGGESVEDYLQNFDAVLGKGNDVYIPVDCLDQVSYSIRHATGIDLGKIEPM</sequence>
<dbReference type="PRINTS" id="PR00080">
    <property type="entry name" value="SDRFAMILY"/>
</dbReference>
<dbReference type="Proteomes" id="UP000235786">
    <property type="component" value="Unassembled WGS sequence"/>
</dbReference>
<name>A0A2J6S7Y2_HYAVF</name>
<keyword evidence="6" id="KW-1185">Reference proteome</keyword>
<dbReference type="InterPro" id="IPR020904">
    <property type="entry name" value="Sc_DH/Rdtase_CS"/>
</dbReference>
<dbReference type="AlphaFoldDB" id="A0A2J6S7Y2"/>
<protein>
    <submittedName>
        <fullName evidence="5">NAD(P)-binding protein</fullName>
    </submittedName>
</protein>
<dbReference type="GO" id="GO:0016491">
    <property type="term" value="F:oxidoreductase activity"/>
    <property type="evidence" value="ECO:0007669"/>
    <property type="project" value="UniProtKB-KW"/>
</dbReference>
<keyword evidence="3" id="KW-0560">Oxidoreductase</keyword>
<dbReference type="Pfam" id="PF00106">
    <property type="entry name" value="adh_short"/>
    <property type="match status" value="1"/>
</dbReference>
<accession>A0A2J6S7Y2</accession>
<dbReference type="OrthoDB" id="417891at2759"/>
<dbReference type="PRINTS" id="PR00081">
    <property type="entry name" value="GDHRDH"/>
</dbReference>
<evidence type="ECO:0000256" key="4">
    <source>
        <dbReference type="RuleBase" id="RU000363"/>
    </source>
</evidence>
<dbReference type="InterPro" id="IPR036291">
    <property type="entry name" value="NAD(P)-bd_dom_sf"/>
</dbReference>
<reference evidence="5 6" key="1">
    <citation type="submission" date="2016-04" db="EMBL/GenBank/DDBJ databases">
        <title>A degradative enzymes factory behind the ericoid mycorrhizal symbiosis.</title>
        <authorList>
            <consortium name="DOE Joint Genome Institute"/>
            <person name="Martino E."/>
            <person name="Morin E."/>
            <person name="Grelet G."/>
            <person name="Kuo A."/>
            <person name="Kohler A."/>
            <person name="Daghino S."/>
            <person name="Barry K."/>
            <person name="Choi C."/>
            <person name="Cichocki N."/>
            <person name="Clum A."/>
            <person name="Copeland A."/>
            <person name="Hainaut M."/>
            <person name="Haridas S."/>
            <person name="Labutti K."/>
            <person name="Lindquist E."/>
            <person name="Lipzen A."/>
            <person name="Khouja H.-R."/>
            <person name="Murat C."/>
            <person name="Ohm R."/>
            <person name="Olson A."/>
            <person name="Spatafora J."/>
            <person name="Veneault-Fourrey C."/>
            <person name="Henrissat B."/>
            <person name="Grigoriev I."/>
            <person name="Martin F."/>
            <person name="Perotto S."/>
        </authorList>
    </citation>
    <scope>NUCLEOTIDE SEQUENCE [LARGE SCALE GENOMIC DNA]</scope>
    <source>
        <strain evidence="5 6">F</strain>
    </source>
</reference>
<evidence type="ECO:0000313" key="5">
    <source>
        <dbReference type="EMBL" id="PMD46868.1"/>
    </source>
</evidence>
<dbReference type="SUPFAM" id="SSF51735">
    <property type="entry name" value="NAD(P)-binding Rossmann-fold domains"/>
    <property type="match status" value="1"/>
</dbReference>
<evidence type="ECO:0000256" key="1">
    <source>
        <dbReference type="ARBA" id="ARBA00006484"/>
    </source>
</evidence>
<dbReference type="PANTHER" id="PTHR45024">
    <property type="entry name" value="DEHYDROGENASES, SHORT CHAIN"/>
    <property type="match status" value="1"/>
</dbReference>
<dbReference type="PANTHER" id="PTHR45024:SF2">
    <property type="entry name" value="SCP2 DOMAIN-CONTAINING PROTEIN"/>
    <property type="match status" value="1"/>
</dbReference>
<dbReference type="STRING" id="1149755.A0A2J6S7Y2"/>